<dbReference type="Proteomes" id="UP000094801">
    <property type="component" value="Unassembled WGS sequence"/>
</dbReference>
<gene>
    <name evidence="2" type="ORF">CANARDRAFT_5371</name>
</gene>
<dbReference type="AlphaFoldDB" id="A0A1E4T8I1"/>
<dbReference type="STRING" id="983967.A0A1E4T8I1"/>
<protein>
    <submittedName>
        <fullName evidence="2">Uncharacterized protein</fullName>
    </submittedName>
</protein>
<reference evidence="3" key="1">
    <citation type="submission" date="2016-04" db="EMBL/GenBank/DDBJ databases">
        <title>Comparative genomics of biotechnologically important yeasts.</title>
        <authorList>
            <consortium name="DOE Joint Genome Institute"/>
            <person name="Riley R."/>
            <person name="Haridas S."/>
            <person name="Wolfe K.H."/>
            <person name="Lopes M.R."/>
            <person name="Hittinger C.T."/>
            <person name="Goker M."/>
            <person name="Salamov A."/>
            <person name="Wisecaver J."/>
            <person name="Long T.M."/>
            <person name="Aerts A.L."/>
            <person name="Barry K."/>
            <person name="Choi C."/>
            <person name="Clum A."/>
            <person name="Coughlan A.Y."/>
            <person name="Deshpande S."/>
            <person name="Douglass A.P."/>
            <person name="Hanson S.J."/>
            <person name="Klenk H.-P."/>
            <person name="Labutti K."/>
            <person name="Lapidus A."/>
            <person name="Lindquist E."/>
            <person name="Lipzen A."/>
            <person name="Meier-Kolthoff J.P."/>
            <person name="Ohm R.A."/>
            <person name="Otillar R.P."/>
            <person name="Pangilinan J."/>
            <person name="Peng Y."/>
            <person name="Rokas A."/>
            <person name="Rosa C.A."/>
            <person name="Scheuner C."/>
            <person name="Sibirny A.A."/>
            <person name="Slot J.C."/>
            <person name="Stielow J.B."/>
            <person name="Sun H."/>
            <person name="Kurtzman C.P."/>
            <person name="Blackwell M."/>
            <person name="Grigoriev I.V."/>
            <person name="Jeffries T.W."/>
        </authorList>
    </citation>
    <scope>NUCLEOTIDE SEQUENCE [LARGE SCALE GENOMIC DNA]</scope>
    <source>
        <strain evidence="3">NRRL YB-2248</strain>
    </source>
</reference>
<feature type="compositionally biased region" description="Polar residues" evidence="1">
    <location>
        <begin position="476"/>
        <end position="485"/>
    </location>
</feature>
<proteinExistence type="predicted"/>
<dbReference type="EMBL" id="KV453847">
    <property type="protein sequence ID" value="ODV88066.1"/>
    <property type="molecule type" value="Genomic_DNA"/>
</dbReference>
<evidence type="ECO:0000256" key="1">
    <source>
        <dbReference type="SAM" id="MobiDB-lite"/>
    </source>
</evidence>
<accession>A0A1E4T8I1</accession>
<feature type="compositionally biased region" description="Polar residues" evidence="1">
    <location>
        <begin position="416"/>
        <end position="426"/>
    </location>
</feature>
<name>A0A1E4T8I1_9ASCO</name>
<evidence type="ECO:0000313" key="2">
    <source>
        <dbReference type="EMBL" id="ODV88066.1"/>
    </source>
</evidence>
<dbReference type="OrthoDB" id="438641at2759"/>
<evidence type="ECO:0000313" key="3">
    <source>
        <dbReference type="Proteomes" id="UP000094801"/>
    </source>
</evidence>
<sequence>MKESIPLPPFQFIYPDNQILKEILPRKSPIQANKNGKITLVKDLDKLETIYNESPLILNSSFEIIKLIDLGKCCCRCGDVLKIYDRGIFKDSGLEHPNNKEKDVVVHSNLTDEKLARYMSGLDCSACELRWCSDQCKRLDFRHGLLNHMPMNASMTNNINSSDHDKISLKFALWKNFKKLLMDENREDIYYTFCIILELYYYKPLVKQYENLRRLEGDEVQMLKYLQSLNQKRYDKAILQKFYDLIIGVFNKKLKLTFKQFLNYLIIFKLNNFENSIYVITSCIINDIDNNLDDESITSANCSIDYADATPNKDYEDVKIEPIGNHSVKLTKQQHNQESSSKCIYSHPLKIPRKIIKVSNLSMLSKSDELKVTSTSAFTPSFSILCQRKGSISSGSSLDSEVRSHFSKPQMFELPANNTTQVQKQRSSSVSSNSLQPITTKAKTGRTASFTSSGTSFGEGIIKYNRDQIREMLTKMTINQSSTGDQELIEEDDDESSDDDEGDSDDFVGNNGIGKNTPQPFGSDKRRGSHVYEVLDGSISLTVPESFGSNRAKRVSFKETITEYD</sequence>
<keyword evidence="3" id="KW-1185">Reference proteome</keyword>
<feature type="region of interest" description="Disordered" evidence="1">
    <location>
        <begin position="411"/>
        <end position="451"/>
    </location>
</feature>
<organism evidence="2 3">
    <name type="scientific">[Candida] arabinofermentans NRRL YB-2248</name>
    <dbReference type="NCBI Taxonomy" id="983967"/>
    <lineage>
        <taxon>Eukaryota</taxon>
        <taxon>Fungi</taxon>
        <taxon>Dikarya</taxon>
        <taxon>Ascomycota</taxon>
        <taxon>Saccharomycotina</taxon>
        <taxon>Pichiomycetes</taxon>
        <taxon>Pichiales</taxon>
        <taxon>Pichiaceae</taxon>
        <taxon>Ogataea</taxon>
        <taxon>Ogataea/Candida clade</taxon>
    </lineage>
</organism>
<feature type="compositionally biased region" description="Acidic residues" evidence="1">
    <location>
        <begin position="487"/>
        <end position="506"/>
    </location>
</feature>
<feature type="region of interest" description="Disordered" evidence="1">
    <location>
        <begin position="476"/>
        <end position="529"/>
    </location>
</feature>